<accession>A0ABW6K918</accession>
<dbReference type="Proteomes" id="UP001601059">
    <property type="component" value="Unassembled WGS sequence"/>
</dbReference>
<evidence type="ECO:0000313" key="3">
    <source>
        <dbReference type="Proteomes" id="UP001601059"/>
    </source>
</evidence>
<proteinExistence type="predicted"/>
<feature type="transmembrane region" description="Helical" evidence="1">
    <location>
        <begin position="102"/>
        <end position="121"/>
    </location>
</feature>
<feature type="transmembrane region" description="Helical" evidence="1">
    <location>
        <begin position="49"/>
        <end position="68"/>
    </location>
</feature>
<keyword evidence="1" id="KW-0472">Membrane</keyword>
<feature type="transmembrane region" description="Helical" evidence="1">
    <location>
        <begin position="164"/>
        <end position="190"/>
    </location>
</feature>
<keyword evidence="3" id="KW-1185">Reference proteome</keyword>
<dbReference type="Pfam" id="PF14808">
    <property type="entry name" value="TMEM164"/>
    <property type="match status" value="1"/>
</dbReference>
<feature type="transmembrane region" description="Helical" evidence="1">
    <location>
        <begin position="80"/>
        <end position="97"/>
    </location>
</feature>
<feature type="transmembrane region" description="Helical" evidence="1">
    <location>
        <begin position="16"/>
        <end position="37"/>
    </location>
</feature>
<keyword evidence="1" id="KW-1133">Transmembrane helix</keyword>
<name>A0ABW6K918_9BACI</name>
<protein>
    <submittedName>
        <fullName evidence="2">TIGR02206 family membrane protein</fullName>
    </submittedName>
</protein>
<evidence type="ECO:0000256" key="1">
    <source>
        <dbReference type="SAM" id="Phobius"/>
    </source>
</evidence>
<gene>
    <name evidence="2" type="ORF">ACFYKX_01185</name>
</gene>
<sequence length="241" mass="28106">MKELFGHNYELYPFEIFSVLHVLTIGVFLAVSFIMYLLRERLRMYDKKIRIVMFLSLFLFELAYHYWLFKDGYWDVSFTLPLQLCSISLLLCLVLLATNLRWMFQIVFFLGGAGALQALITPELFVGFPHFRFIQFFITHMLIIWVALYYLFVKGYRPTSKGLLHAFLFLNAAAVFAFIANIITGGNYMFLARKPTNASLLDYLGPYPTYILSLEVIAISLFVIMYLPFGLGERKKKRSVQ</sequence>
<organism evidence="2 3">
    <name type="scientific">Cytobacillus spartinae</name>
    <dbReference type="NCBI Taxonomy" id="3299023"/>
    <lineage>
        <taxon>Bacteria</taxon>
        <taxon>Bacillati</taxon>
        <taxon>Bacillota</taxon>
        <taxon>Bacilli</taxon>
        <taxon>Bacillales</taxon>
        <taxon>Bacillaceae</taxon>
        <taxon>Cytobacillus</taxon>
    </lineage>
</organism>
<comment type="caution">
    <text evidence="2">The sequence shown here is derived from an EMBL/GenBank/DDBJ whole genome shotgun (WGS) entry which is preliminary data.</text>
</comment>
<dbReference type="NCBIfam" id="TIGR02206">
    <property type="entry name" value="intg_mem_TP0381"/>
    <property type="match status" value="1"/>
</dbReference>
<dbReference type="EMBL" id="JBIACK010000001">
    <property type="protein sequence ID" value="MFE8699227.1"/>
    <property type="molecule type" value="Genomic_DNA"/>
</dbReference>
<dbReference type="RefSeq" id="WP_389357259.1">
    <property type="nucleotide sequence ID" value="NZ_JBIACK010000001.1"/>
</dbReference>
<dbReference type="InterPro" id="IPR011737">
    <property type="entry name" value="CHP02206_TP0381"/>
</dbReference>
<reference evidence="2 3" key="1">
    <citation type="submission" date="2024-08" db="EMBL/GenBank/DDBJ databases">
        <title>Two novel Cytobacillus novel species.</title>
        <authorList>
            <person name="Liu G."/>
        </authorList>
    </citation>
    <scope>NUCLEOTIDE SEQUENCE [LARGE SCALE GENOMIC DNA]</scope>
    <source>
        <strain evidence="2 3">FJAT-54145</strain>
    </source>
</reference>
<feature type="transmembrane region" description="Helical" evidence="1">
    <location>
        <begin position="133"/>
        <end position="152"/>
    </location>
</feature>
<keyword evidence="1" id="KW-0812">Transmembrane</keyword>
<feature type="transmembrane region" description="Helical" evidence="1">
    <location>
        <begin position="210"/>
        <end position="229"/>
    </location>
</feature>
<evidence type="ECO:0000313" key="2">
    <source>
        <dbReference type="EMBL" id="MFE8699227.1"/>
    </source>
</evidence>